<comment type="caution">
    <text evidence="1">The sequence shown here is derived from an EMBL/GenBank/DDBJ whole genome shotgun (WGS) entry which is preliminary data.</text>
</comment>
<organism evidence="1 2">
    <name type="scientific">Araneus ventricosus</name>
    <name type="common">Orbweaver spider</name>
    <name type="synonym">Epeira ventricosa</name>
    <dbReference type="NCBI Taxonomy" id="182803"/>
    <lineage>
        <taxon>Eukaryota</taxon>
        <taxon>Metazoa</taxon>
        <taxon>Ecdysozoa</taxon>
        <taxon>Arthropoda</taxon>
        <taxon>Chelicerata</taxon>
        <taxon>Arachnida</taxon>
        <taxon>Araneae</taxon>
        <taxon>Araneomorphae</taxon>
        <taxon>Entelegynae</taxon>
        <taxon>Araneoidea</taxon>
        <taxon>Araneidae</taxon>
        <taxon>Araneus</taxon>
    </lineage>
</organism>
<evidence type="ECO:0000313" key="2">
    <source>
        <dbReference type="Proteomes" id="UP000499080"/>
    </source>
</evidence>
<dbReference type="EMBL" id="BGPR01026283">
    <property type="protein sequence ID" value="GBN95863.1"/>
    <property type="molecule type" value="Genomic_DNA"/>
</dbReference>
<dbReference type="Proteomes" id="UP000499080">
    <property type="component" value="Unassembled WGS sequence"/>
</dbReference>
<sequence length="141" mass="15652">MGPAESDKYHKGVLEMNADLHPTDLANSRINPTQRTIKYLYEKWRLLNIGPRNGHGMIEALYTTVVDSFRAKFIANDPVFLPNTVSFPQFPSCHSGRAINLSPDKLGAPMITLGTANDTFVLRNLKLSDGITLHCPLNSDN</sequence>
<dbReference type="OrthoDB" id="6484970at2759"/>
<dbReference type="AlphaFoldDB" id="A0A4Y2T7S1"/>
<reference evidence="1 2" key="1">
    <citation type="journal article" date="2019" name="Sci. Rep.">
        <title>Orb-weaving spider Araneus ventricosus genome elucidates the spidroin gene catalogue.</title>
        <authorList>
            <person name="Kono N."/>
            <person name="Nakamura H."/>
            <person name="Ohtoshi R."/>
            <person name="Moran D.A.P."/>
            <person name="Shinohara A."/>
            <person name="Yoshida Y."/>
            <person name="Fujiwara M."/>
            <person name="Mori M."/>
            <person name="Tomita M."/>
            <person name="Arakawa K."/>
        </authorList>
    </citation>
    <scope>NUCLEOTIDE SEQUENCE [LARGE SCALE GENOMIC DNA]</scope>
</reference>
<name>A0A4Y2T7S1_ARAVE</name>
<accession>A0A4Y2T7S1</accession>
<gene>
    <name evidence="1" type="ORF">AVEN_101335_1</name>
</gene>
<protein>
    <submittedName>
        <fullName evidence="1">Uncharacterized protein</fullName>
    </submittedName>
</protein>
<keyword evidence="2" id="KW-1185">Reference proteome</keyword>
<proteinExistence type="predicted"/>
<evidence type="ECO:0000313" key="1">
    <source>
        <dbReference type="EMBL" id="GBN95863.1"/>
    </source>
</evidence>